<accession>A0A9P6C0C6</accession>
<protein>
    <submittedName>
        <fullName evidence="1">Uncharacterized protein</fullName>
    </submittedName>
</protein>
<dbReference type="EMBL" id="MU151374">
    <property type="protein sequence ID" value="KAF9444460.1"/>
    <property type="molecule type" value="Genomic_DNA"/>
</dbReference>
<proteinExistence type="predicted"/>
<keyword evidence="2" id="KW-1185">Reference proteome</keyword>
<dbReference type="AlphaFoldDB" id="A0A9P6C0C6"/>
<dbReference type="Proteomes" id="UP000807342">
    <property type="component" value="Unassembled WGS sequence"/>
</dbReference>
<evidence type="ECO:0000313" key="2">
    <source>
        <dbReference type="Proteomes" id="UP000807342"/>
    </source>
</evidence>
<comment type="caution">
    <text evidence="1">The sequence shown here is derived from an EMBL/GenBank/DDBJ whole genome shotgun (WGS) entry which is preliminary data.</text>
</comment>
<reference evidence="1" key="1">
    <citation type="submission" date="2020-11" db="EMBL/GenBank/DDBJ databases">
        <authorList>
            <consortium name="DOE Joint Genome Institute"/>
            <person name="Ahrendt S."/>
            <person name="Riley R."/>
            <person name="Andreopoulos W."/>
            <person name="Labutti K."/>
            <person name="Pangilinan J."/>
            <person name="Ruiz-Duenas F.J."/>
            <person name="Barrasa J.M."/>
            <person name="Sanchez-Garcia M."/>
            <person name="Camarero S."/>
            <person name="Miyauchi S."/>
            <person name="Serrano A."/>
            <person name="Linde D."/>
            <person name="Babiker R."/>
            <person name="Drula E."/>
            <person name="Ayuso-Fernandez I."/>
            <person name="Pacheco R."/>
            <person name="Padilla G."/>
            <person name="Ferreira P."/>
            <person name="Barriuso J."/>
            <person name="Kellner H."/>
            <person name="Castanera R."/>
            <person name="Alfaro M."/>
            <person name="Ramirez L."/>
            <person name="Pisabarro A.G."/>
            <person name="Kuo A."/>
            <person name="Tritt A."/>
            <person name="Lipzen A."/>
            <person name="He G."/>
            <person name="Yan M."/>
            <person name="Ng V."/>
            <person name="Cullen D."/>
            <person name="Martin F."/>
            <person name="Rosso M.-N."/>
            <person name="Henrissat B."/>
            <person name="Hibbett D."/>
            <person name="Martinez A.T."/>
            <person name="Grigoriev I.V."/>
        </authorList>
    </citation>
    <scope>NUCLEOTIDE SEQUENCE</scope>
    <source>
        <strain evidence="1">MF-IS2</strain>
    </source>
</reference>
<sequence length="76" mass="8816">MIRIRLRNMVLRIKIRKTDFPVARHPGSRHVVGLAPCLLFLLQYGRPTPFSTNLGGSTGQCWNRRHVFSRMGNHIY</sequence>
<organism evidence="1 2">
    <name type="scientific">Macrolepiota fuliginosa MF-IS2</name>
    <dbReference type="NCBI Taxonomy" id="1400762"/>
    <lineage>
        <taxon>Eukaryota</taxon>
        <taxon>Fungi</taxon>
        <taxon>Dikarya</taxon>
        <taxon>Basidiomycota</taxon>
        <taxon>Agaricomycotina</taxon>
        <taxon>Agaricomycetes</taxon>
        <taxon>Agaricomycetidae</taxon>
        <taxon>Agaricales</taxon>
        <taxon>Agaricineae</taxon>
        <taxon>Agaricaceae</taxon>
        <taxon>Macrolepiota</taxon>
    </lineage>
</organism>
<evidence type="ECO:0000313" key="1">
    <source>
        <dbReference type="EMBL" id="KAF9444460.1"/>
    </source>
</evidence>
<name>A0A9P6C0C6_9AGAR</name>
<gene>
    <name evidence="1" type="ORF">P691DRAFT_341987</name>
</gene>